<evidence type="ECO:0000313" key="9">
    <source>
        <dbReference type="Proteomes" id="UP000594262"/>
    </source>
</evidence>
<dbReference type="Pfam" id="PF00001">
    <property type="entry name" value="7tm_1"/>
    <property type="match status" value="1"/>
</dbReference>
<organism evidence="8 9">
    <name type="scientific">Clytia hemisphaerica</name>
    <dbReference type="NCBI Taxonomy" id="252671"/>
    <lineage>
        <taxon>Eukaryota</taxon>
        <taxon>Metazoa</taxon>
        <taxon>Cnidaria</taxon>
        <taxon>Hydrozoa</taxon>
        <taxon>Hydroidolina</taxon>
        <taxon>Leptothecata</taxon>
        <taxon>Obeliida</taxon>
        <taxon>Clytiidae</taxon>
        <taxon>Clytia</taxon>
    </lineage>
</organism>
<evidence type="ECO:0000313" key="8">
    <source>
        <dbReference type="EnsemblMetazoa" id="CLYHEMP019551.1"/>
    </source>
</evidence>
<dbReference type="SUPFAM" id="SSF81321">
    <property type="entry name" value="Family A G protein-coupled receptor-like"/>
    <property type="match status" value="1"/>
</dbReference>
<keyword evidence="9" id="KW-1185">Reference proteome</keyword>
<dbReference type="InterPro" id="IPR000276">
    <property type="entry name" value="GPCR_Rhodpsn"/>
</dbReference>
<feature type="transmembrane region" description="Helical" evidence="6">
    <location>
        <begin position="184"/>
        <end position="207"/>
    </location>
</feature>
<evidence type="ECO:0000256" key="4">
    <source>
        <dbReference type="ARBA" id="ARBA00023136"/>
    </source>
</evidence>
<feature type="transmembrane region" description="Helical" evidence="6">
    <location>
        <begin position="279"/>
        <end position="303"/>
    </location>
</feature>
<dbReference type="GO" id="GO:0016020">
    <property type="term" value="C:membrane"/>
    <property type="evidence" value="ECO:0007669"/>
    <property type="project" value="UniProtKB-SubCell"/>
</dbReference>
<dbReference type="CDD" id="cd14978">
    <property type="entry name" value="7tmA_FMRFamide_R-like"/>
    <property type="match status" value="1"/>
</dbReference>
<proteinExistence type="inferred from homology"/>
<name>A0A7M5X8G7_9CNID</name>
<keyword evidence="2 5" id="KW-0812">Transmembrane</keyword>
<evidence type="ECO:0000256" key="2">
    <source>
        <dbReference type="ARBA" id="ARBA00022692"/>
    </source>
</evidence>
<dbReference type="AlphaFoldDB" id="A0A7M5X8G7"/>
<feature type="domain" description="G-protein coupled receptors family 1 profile" evidence="7">
    <location>
        <begin position="25"/>
        <end position="296"/>
    </location>
</feature>
<dbReference type="RefSeq" id="XP_066918930.1">
    <property type="nucleotide sequence ID" value="XM_067062829.1"/>
</dbReference>
<dbReference type="PANTHER" id="PTHR46641">
    <property type="entry name" value="FMRFAMIDE RECEPTOR-RELATED"/>
    <property type="match status" value="1"/>
</dbReference>
<accession>A0A7M5X8G7</accession>
<keyword evidence="3 6" id="KW-1133">Transmembrane helix</keyword>
<feature type="transmembrane region" description="Helical" evidence="6">
    <location>
        <begin position="82"/>
        <end position="112"/>
    </location>
</feature>
<evidence type="ECO:0000256" key="5">
    <source>
        <dbReference type="RuleBase" id="RU000688"/>
    </source>
</evidence>
<dbReference type="PROSITE" id="PS00237">
    <property type="entry name" value="G_PROTEIN_RECEP_F1_1"/>
    <property type="match status" value="1"/>
</dbReference>
<keyword evidence="5" id="KW-0675">Receptor</keyword>
<dbReference type="EnsemblMetazoa" id="CLYHEMT019551.1">
    <property type="protein sequence ID" value="CLYHEMP019551.1"/>
    <property type="gene ID" value="CLYHEMG019551"/>
</dbReference>
<evidence type="ECO:0000259" key="7">
    <source>
        <dbReference type="PROSITE" id="PS50262"/>
    </source>
</evidence>
<dbReference type="PRINTS" id="PR00237">
    <property type="entry name" value="GPCRRHODOPSN"/>
</dbReference>
<evidence type="ECO:0000256" key="3">
    <source>
        <dbReference type="ARBA" id="ARBA00022989"/>
    </source>
</evidence>
<feature type="transmembrane region" description="Helical" evidence="6">
    <location>
        <begin position="236"/>
        <end position="259"/>
    </location>
</feature>
<sequence>MGAAGLHWICSVPIGITISLIGLIGNVISVIIWFHLNQSKSRRNKSTAQYFISLAFCDSALLLFFLLHDSLPSLVSTIKSNYYYAATWCWFLFPMFFFALVCSIWVVVGVTINRYIMIAFPTKVQIIYSDTRSKIGIFGITLFAFLVNLPHFFTYHAVKDGENGDYKITHTEYGASEASTNYEFWAHCIALVLGPWVVIAILNGLIIKILKNQMKKFTKEKPTKQMRQEQQMTRTLLFITFSFLILLAWQCVTQCFWMLGYGKGHANQNIWTTVDKSFAFAKLGVIINSSINWIFYCFTCSLFRKETRKFLGLRKSGNNHDRSSNFSSSITKSSSLGKPESCMIIANTGV</sequence>
<keyword evidence="4 6" id="KW-0472">Membrane</keyword>
<dbReference type="OrthoDB" id="10011262at2759"/>
<protein>
    <recommendedName>
        <fullName evidence="7">G-protein coupled receptors family 1 profile domain-containing protein</fullName>
    </recommendedName>
</protein>
<dbReference type="RefSeq" id="XP_066918931.1">
    <property type="nucleotide sequence ID" value="XM_067062830.1"/>
</dbReference>
<evidence type="ECO:0000256" key="6">
    <source>
        <dbReference type="SAM" id="Phobius"/>
    </source>
</evidence>
<dbReference type="RefSeq" id="XP_066918932.1">
    <property type="nucleotide sequence ID" value="XM_067062831.1"/>
</dbReference>
<dbReference type="PROSITE" id="PS50262">
    <property type="entry name" value="G_PROTEIN_RECEP_F1_2"/>
    <property type="match status" value="1"/>
</dbReference>
<dbReference type="PANTHER" id="PTHR46641:SF2">
    <property type="entry name" value="FMRFAMIDE RECEPTOR"/>
    <property type="match status" value="1"/>
</dbReference>
<dbReference type="Gene3D" id="1.20.1070.10">
    <property type="entry name" value="Rhodopsin 7-helix transmembrane proteins"/>
    <property type="match status" value="1"/>
</dbReference>
<feature type="transmembrane region" description="Helical" evidence="6">
    <location>
        <begin position="133"/>
        <end position="153"/>
    </location>
</feature>
<evidence type="ECO:0000256" key="1">
    <source>
        <dbReference type="ARBA" id="ARBA00004370"/>
    </source>
</evidence>
<comment type="subcellular location">
    <subcellularLocation>
        <location evidence="1">Membrane</location>
    </subcellularLocation>
</comment>
<feature type="transmembrane region" description="Helical" evidence="6">
    <location>
        <begin position="48"/>
        <end position="67"/>
    </location>
</feature>
<dbReference type="InterPro" id="IPR017452">
    <property type="entry name" value="GPCR_Rhodpsn_7TM"/>
</dbReference>
<dbReference type="Proteomes" id="UP000594262">
    <property type="component" value="Unplaced"/>
</dbReference>
<dbReference type="GeneID" id="136806273"/>
<comment type="similarity">
    <text evidence="5">Belongs to the G-protein coupled receptor 1 family.</text>
</comment>
<dbReference type="GO" id="GO:0004930">
    <property type="term" value="F:G protein-coupled receptor activity"/>
    <property type="evidence" value="ECO:0007669"/>
    <property type="project" value="UniProtKB-KW"/>
</dbReference>
<dbReference type="InterPro" id="IPR052954">
    <property type="entry name" value="GPCR-Ligand_Int"/>
</dbReference>
<keyword evidence="5" id="KW-0807">Transducer</keyword>
<keyword evidence="5" id="KW-0297">G-protein coupled receptor</keyword>
<dbReference type="RefSeq" id="XP_066918933.1">
    <property type="nucleotide sequence ID" value="XM_067062832.1"/>
</dbReference>
<reference evidence="8" key="1">
    <citation type="submission" date="2021-01" db="UniProtKB">
        <authorList>
            <consortium name="EnsemblMetazoa"/>
        </authorList>
    </citation>
    <scope>IDENTIFICATION</scope>
</reference>
<feature type="transmembrane region" description="Helical" evidence="6">
    <location>
        <begin position="6"/>
        <end position="36"/>
    </location>
</feature>